<dbReference type="Proteomes" id="UP001283361">
    <property type="component" value="Unassembled WGS sequence"/>
</dbReference>
<organism evidence="1 2">
    <name type="scientific">Elysia crispata</name>
    <name type="common">lettuce slug</name>
    <dbReference type="NCBI Taxonomy" id="231223"/>
    <lineage>
        <taxon>Eukaryota</taxon>
        <taxon>Metazoa</taxon>
        <taxon>Spiralia</taxon>
        <taxon>Lophotrochozoa</taxon>
        <taxon>Mollusca</taxon>
        <taxon>Gastropoda</taxon>
        <taxon>Heterobranchia</taxon>
        <taxon>Euthyneura</taxon>
        <taxon>Panpulmonata</taxon>
        <taxon>Sacoglossa</taxon>
        <taxon>Placobranchoidea</taxon>
        <taxon>Plakobranchidae</taxon>
        <taxon>Elysia</taxon>
    </lineage>
</organism>
<name>A0AAE1DM63_9GAST</name>
<keyword evidence="2" id="KW-1185">Reference proteome</keyword>
<dbReference type="EMBL" id="JAWDGP010003287">
    <property type="protein sequence ID" value="KAK3775709.1"/>
    <property type="molecule type" value="Genomic_DNA"/>
</dbReference>
<evidence type="ECO:0000313" key="1">
    <source>
        <dbReference type="EMBL" id="KAK3775709.1"/>
    </source>
</evidence>
<reference evidence="1" key="1">
    <citation type="journal article" date="2023" name="G3 (Bethesda)">
        <title>A reference genome for the long-term kleptoplast-retaining sea slug Elysia crispata morphotype clarki.</title>
        <authorList>
            <person name="Eastman K.E."/>
            <person name="Pendleton A.L."/>
            <person name="Shaikh M.A."/>
            <person name="Suttiyut T."/>
            <person name="Ogas R."/>
            <person name="Tomko P."/>
            <person name="Gavelis G."/>
            <person name="Widhalm J.R."/>
            <person name="Wisecaver J.H."/>
        </authorList>
    </citation>
    <scope>NUCLEOTIDE SEQUENCE</scope>
    <source>
        <strain evidence="1">ECLA1</strain>
    </source>
</reference>
<protein>
    <submittedName>
        <fullName evidence="1">Uncharacterized protein</fullName>
    </submittedName>
</protein>
<dbReference type="AlphaFoldDB" id="A0AAE1DM63"/>
<gene>
    <name evidence="1" type="ORF">RRG08_054492</name>
</gene>
<proteinExistence type="predicted"/>
<sequence length="98" mass="10534">MPTYLWSVSNDVSLPFHRISDDASALPLPTFGPSLMILVYLSPLSDDATPVFGLSVSNDVSLPLVYLSLISDDASPSLMMLVYLSPISDDASLPLVTF</sequence>
<comment type="caution">
    <text evidence="1">The sequence shown here is derived from an EMBL/GenBank/DDBJ whole genome shotgun (WGS) entry which is preliminary data.</text>
</comment>
<accession>A0AAE1DM63</accession>
<evidence type="ECO:0000313" key="2">
    <source>
        <dbReference type="Proteomes" id="UP001283361"/>
    </source>
</evidence>